<dbReference type="InterPro" id="IPR008969">
    <property type="entry name" value="CarboxyPept-like_regulatory"/>
</dbReference>
<dbReference type="InterPro" id="IPR012910">
    <property type="entry name" value="Plug_dom"/>
</dbReference>
<evidence type="ECO:0000313" key="12">
    <source>
        <dbReference type="Proteomes" id="UP001629156"/>
    </source>
</evidence>
<evidence type="ECO:0000256" key="7">
    <source>
        <dbReference type="ARBA" id="ARBA00023237"/>
    </source>
</evidence>
<feature type="chain" id="PRO_5045813460" evidence="9">
    <location>
        <begin position="19"/>
        <end position="875"/>
    </location>
</feature>
<keyword evidence="6 8" id="KW-0472">Membrane</keyword>
<dbReference type="Pfam" id="PF07715">
    <property type="entry name" value="Plug"/>
    <property type="match status" value="1"/>
</dbReference>
<keyword evidence="12" id="KW-1185">Reference proteome</keyword>
<dbReference type="RefSeq" id="WP_408085602.1">
    <property type="nucleotide sequence ID" value="NZ_JBELPZ010000015.1"/>
</dbReference>
<evidence type="ECO:0000256" key="2">
    <source>
        <dbReference type="ARBA" id="ARBA00022448"/>
    </source>
</evidence>
<evidence type="ECO:0000256" key="5">
    <source>
        <dbReference type="ARBA" id="ARBA00022729"/>
    </source>
</evidence>
<evidence type="ECO:0000256" key="9">
    <source>
        <dbReference type="SAM" id="SignalP"/>
    </source>
</evidence>
<dbReference type="Proteomes" id="UP001629156">
    <property type="component" value="Unassembled WGS sequence"/>
</dbReference>
<dbReference type="Gene3D" id="2.170.130.10">
    <property type="entry name" value="TonB-dependent receptor, plug domain"/>
    <property type="match status" value="1"/>
</dbReference>
<keyword evidence="5 9" id="KW-0732">Signal</keyword>
<organism evidence="11 12">
    <name type="scientific">Flavobacterium rhizosphaerae</name>
    <dbReference type="NCBI Taxonomy" id="3163298"/>
    <lineage>
        <taxon>Bacteria</taxon>
        <taxon>Pseudomonadati</taxon>
        <taxon>Bacteroidota</taxon>
        <taxon>Flavobacteriia</taxon>
        <taxon>Flavobacteriales</taxon>
        <taxon>Flavobacteriaceae</taxon>
        <taxon>Flavobacterium</taxon>
    </lineage>
</organism>
<gene>
    <name evidence="11" type="ORF">ABS766_12915</name>
</gene>
<evidence type="ECO:0000256" key="4">
    <source>
        <dbReference type="ARBA" id="ARBA00022692"/>
    </source>
</evidence>
<dbReference type="InterPro" id="IPR037066">
    <property type="entry name" value="Plug_dom_sf"/>
</dbReference>
<evidence type="ECO:0000256" key="6">
    <source>
        <dbReference type="ARBA" id="ARBA00023136"/>
    </source>
</evidence>
<keyword evidence="7 8" id="KW-0998">Cell outer membrane</keyword>
<keyword evidence="2 8" id="KW-0813">Transport</keyword>
<keyword evidence="3 8" id="KW-1134">Transmembrane beta strand</keyword>
<proteinExistence type="inferred from homology"/>
<keyword evidence="4 8" id="KW-0812">Transmembrane</keyword>
<dbReference type="InterPro" id="IPR039426">
    <property type="entry name" value="TonB-dep_rcpt-like"/>
</dbReference>
<evidence type="ECO:0000256" key="8">
    <source>
        <dbReference type="PROSITE-ProRule" id="PRU01360"/>
    </source>
</evidence>
<sequence length="875" mass="97953">MKHLFSACFLLFSLALFGQQVTLTLTKGATLKEIFGTIEQQTDFKFAFTDQIDLTQKYTGENVGLKGATIQQVLYALGKNLPFKFTIAGYNITVKRAATLAPASKKLGSYILSGTVTDDKQETLVAANIHILETDAWISTDENGKFSVTLPQGDYSLETSFIGLKKNSLKVSLSKNTSINIGMREDAETLDELVITQNKKAVDIRKPQMSVNSLTSAEIKKIPVAMGEPDLLKSLMTLPGVTNAGELSSGINVRGGAADQNLVLLDDAPIFSDSHMFGFFSVFNADAVKSLDLYKGGIPSKFGGRVSSILDVQQQPGTNDSLRFNGGIGLISSKLLIEGPVQGDKSSFMVAGRTSYAHLFLKLADNNNSAMFYDVNARFNQKVNENNSLHFSGYLGRDKFDIGNNFSSSYGNTMANLKWKHSFSDNLQTALMMFYSDYKFKVGVGFEGLDWDSGIATYGLKYDWLHKAGENFSFNYGIETSYYDFNPGTLNPVSEDSQFNYQQFQKKYALEPSAYLDIEQKITDKLNLRYGVRYSMFYRFGQEEVNMYENSNPVLYNPTFGIYEEADPIGTISYGRGDKIASFSNFEPRAALSYTLNEDQSFKASYNRMAQYLHIIANTQSPLPLNIWTPSGPYIKPQLLDQYALGYFRNFRNKEYSLETEVFYKNIKNRIDYVDGADIFANEQIETVLLNGKARSYGLEVLFRKNTGPFTGWVSYTLSRAEQKTEGRTPEEPGIAKGGWYLSAYDKLHNLNVTCSYAFSPKWSFNANFTLQSGRPVTFPNGYFDFGGIQVPNYSERNKDRLPAYHHLDLAATYTPKPNKKKGWQSEWVFSIYNAYGRKNAASITFGANEDTGANEATRLSIFGILPSISYNFKF</sequence>
<dbReference type="Gene3D" id="2.60.40.1120">
    <property type="entry name" value="Carboxypeptidase-like, regulatory domain"/>
    <property type="match status" value="1"/>
</dbReference>
<comment type="subcellular location">
    <subcellularLocation>
        <location evidence="1 8">Cell outer membrane</location>
        <topology evidence="1 8">Multi-pass membrane protein</topology>
    </subcellularLocation>
</comment>
<feature type="domain" description="TonB-dependent receptor plug" evidence="10">
    <location>
        <begin position="205"/>
        <end position="304"/>
    </location>
</feature>
<reference evidence="11 12" key="1">
    <citation type="submission" date="2024-06" db="EMBL/GenBank/DDBJ databases">
        <authorList>
            <person name="Kaempfer P."/>
            <person name="Viver T."/>
        </authorList>
    </citation>
    <scope>NUCLEOTIDE SEQUENCE [LARGE SCALE GENOMIC DNA]</scope>
    <source>
        <strain evidence="11 12">ST-119</strain>
    </source>
</reference>
<evidence type="ECO:0000256" key="3">
    <source>
        <dbReference type="ARBA" id="ARBA00022452"/>
    </source>
</evidence>
<dbReference type="SUPFAM" id="SSF56935">
    <property type="entry name" value="Porins"/>
    <property type="match status" value="1"/>
</dbReference>
<dbReference type="EMBL" id="JBELPZ010000015">
    <property type="protein sequence ID" value="MFL9845322.1"/>
    <property type="molecule type" value="Genomic_DNA"/>
</dbReference>
<dbReference type="SUPFAM" id="SSF49464">
    <property type="entry name" value="Carboxypeptidase regulatory domain-like"/>
    <property type="match status" value="1"/>
</dbReference>
<dbReference type="PROSITE" id="PS52016">
    <property type="entry name" value="TONB_DEPENDENT_REC_3"/>
    <property type="match status" value="1"/>
</dbReference>
<evidence type="ECO:0000259" key="10">
    <source>
        <dbReference type="Pfam" id="PF07715"/>
    </source>
</evidence>
<dbReference type="PANTHER" id="PTHR30069">
    <property type="entry name" value="TONB-DEPENDENT OUTER MEMBRANE RECEPTOR"/>
    <property type="match status" value="1"/>
</dbReference>
<evidence type="ECO:0000313" key="11">
    <source>
        <dbReference type="EMBL" id="MFL9845322.1"/>
    </source>
</evidence>
<accession>A0ABW8YZE7</accession>
<comment type="similarity">
    <text evidence="8">Belongs to the TonB-dependent receptor family.</text>
</comment>
<dbReference type="PANTHER" id="PTHR30069:SF29">
    <property type="entry name" value="HEMOGLOBIN AND HEMOGLOBIN-HAPTOGLOBIN-BINDING PROTEIN 1-RELATED"/>
    <property type="match status" value="1"/>
</dbReference>
<evidence type="ECO:0000256" key="1">
    <source>
        <dbReference type="ARBA" id="ARBA00004571"/>
    </source>
</evidence>
<dbReference type="Gene3D" id="2.40.170.20">
    <property type="entry name" value="TonB-dependent receptor, beta-barrel domain"/>
    <property type="match status" value="1"/>
</dbReference>
<feature type="signal peptide" evidence="9">
    <location>
        <begin position="1"/>
        <end position="18"/>
    </location>
</feature>
<comment type="caution">
    <text evidence="11">The sequence shown here is derived from an EMBL/GenBank/DDBJ whole genome shotgun (WGS) entry which is preliminary data.</text>
</comment>
<protein>
    <submittedName>
        <fullName evidence="11">Carboxypeptidase-like regulatory domain-containing protein</fullName>
    </submittedName>
</protein>
<name>A0ABW8YZE7_9FLAO</name>
<dbReference type="InterPro" id="IPR036942">
    <property type="entry name" value="Beta-barrel_TonB_sf"/>
</dbReference>
<dbReference type="Pfam" id="PF13715">
    <property type="entry name" value="CarbopepD_reg_2"/>
    <property type="match status" value="1"/>
</dbReference>